<sequence>MYGLNFLPIATRQRLRTLRSKVRDTIKKLRTKFTRSNLSYWEAICERQATKAEAFLQLLNQKAGVPTGMDEYQLLCCMFSPSYYSDQLGMRRTRNEAIFEHFLGAGLTRDVSPSPFFDVEYYRSIVADVPTDESSILHWLREGRSKQVVPTKWFDTEFYLEQYPDVKASGIPAFEHFVRHGLAEDRRALSWFDPVKYKWFQAKSSEPLYQAFLADGLSLFKPFSKISGIPECEVLSNIADVYLPLQHEFEANDFVKFWNSFSESHYRLKGRFDSSSSKKQLALHFLSEGVWRNLSPSPDFSPEIYSTALASGDPQIQPVYWYWLTEGRYGKKADKTVRSKVRVFRNAIETTNTTYFKSPALKRLDEQQRAILENLFQPDFYARHANLPITRSPTDLYDHFLSTGLTANTPFSPLFNDDTYRQRAAQAGIVDVADGEPAVLHWLFHGVEKQIVPTTLFSNDYYFSTNRDLAKGSLFGFEHFILHGQFEGREAAAWLDRKWYSPEDSRHNLIFFFCHHLWEGFTPNAALETLRPHLGEHIKSLRLYEKCIAPLYDRYGNISAEDFNILGHSAVPFYYTKKDEAKSDLLIDFLCEGMWQGRPSNPLFSHKYYREALVAKALEVPISGPLFLHWLFVGRRKNIIPTALFDEACYRNCNGDLIDAAFPLFEHFYLHGVYENRVANPLFDPHWYRYQAKDHYAIDEMPLLLHYAAFNEQTNFTPCRMVACLAHDPAEVTIALYENLLVCLRPLTREYGIAAVQFAISLFVPDMNAIESSETTTAFKTETAFDQFKAHIENVISGGYYSSALFDPDYYGRAAKLKKGTKGLLQHFLRVGILEEIQPAPLFDAKAYLAAYSDINEANIWPYLHFVLYGIYEGRSPNQSCMLALAPGFSETDLPAFVIHWHRFWRNYARLTVTVDGVATMVSLKERIDSVLKSAVFSDVIARAQFHDPEIGQPKLYNEIILAPLHDQMGFLQTALQSRFSQLHYDNIICVPWIRMGGADLVACLLAQSLKEVYPNERNLILRVDYPNFERPDWLPDNVDIVDISDIIQGQSPSAAELLLYGALTGLTPKRVFNINSRLTWTTLRRFGRRLSLQTKLYAYLFCWDMANGVRAGYPSEFYPTTAAYLTGLFTDTAYLKNELIRMFAPPVEYGNRIYPLHTPIRGKPPEMVITDEVHNVRPKVLWAARLDPQKRFDLVLKVAKAMPHVDFECWGAAVLEREAPDMRRAPKNLRLNPPFKSYDELPLEHCDVWLFTAEWEGLPTILIELGARGMPIVASAVGGVPELINLESGWLIEDIEDISAYVSAIDEAIGDRSLRNGKCKLLYERTQDRHSRAQYITTLKAALEKAST</sequence>
<accession>A0ABT5HJT3</accession>
<dbReference type="EMBL" id="JAQQKV010000002">
    <property type="protein sequence ID" value="MDC7676505.1"/>
    <property type="molecule type" value="Genomic_DNA"/>
</dbReference>
<comment type="caution">
    <text evidence="2">The sequence shown here is derived from an EMBL/GenBank/DDBJ whole genome shotgun (WGS) entry which is preliminary data.</text>
</comment>
<dbReference type="Gene3D" id="3.40.50.2000">
    <property type="entry name" value="Glycogen Phosphorylase B"/>
    <property type="match status" value="1"/>
</dbReference>
<evidence type="ECO:0000313" key="2">
    <source>
        <dbReference type="EMBL" id="MDC7676505.1"/>
    </source>
</evidence>
<protein>
    <submittedName>
        <fullName evidence="2">Glycosyltransferase family 4 protein</fullName>
    </submittedName>
</protein>
<gene>
    <name evidence="2" type="ORF">PQU98_10210</name>
</gene>
<dbReference type="PANTHER" id="PTHR12526:SF637">
    <property type="entry name" value="GLYCOSYLTRANSFERASE EPSF-RELATED"/>
    <property type="match status" value="1"/>
</dbReference>
<dbReference type="RefSeq" id="WP_272744840.1">
    <property type="nucleotide sequence ID" value="NZ_JAQQKV010000002.1"/>
</dbReference>
<feature type="domain" description="Glycosyl transferase family 1" evidence="1">
    <location>
        <begin position="1179"/>
        <end position="1317"/>
    </location>
</feature>
<proteinExistence type="predicted"/>
<name>A0ABT5HJT3_9CAUL</name>
<dbReference type="PANTHER" id="PTHR12526">
    <property type="entry name" value="GLYCOSYLTRANSFERASE"/>
    <property type="match status" value="1"/>
</dbReference>
<keyword evidence="3" id="KW-1185">Reference proteome</keyword>
<organism evidence="2 3">
    <name type="scientific">Asticcacaulis machinosus</name>
    <dbReference type="NCBI Taxonomy" id="2984211"/>
    <lineage>
        <taxon>Bacteria</taxon>
        <taxon>Pseudomonadati</taxon>
        <taxon>Pseudomonadota</taxon>
        <taxon>Alphaproteobacteria</taxon>
        <taxon>Caulobacterales</taxon>
        <taxon>Caulobacteraceae</taxon>
        <taxon>Asticcacaulis</taxon>
    </lineage>
</organism>
<evidence type="ECO:0000259" key="1">
    <source>
        <dbReference type="Pfam" id="PF00534"/>
    </source>
</evidence>
<reference evidence="2 3" key="1">
    <citation type="submission" date="2023-01" db="EMBL/GenBank/DDBJ databases">
        <title>Novel species of the genus Asticcacaulis isolated from rivers.</title>
        <authorList>
            <person name="Lu H."/>
        </authorList>
    </citation>
    <scope>NUCLEOTIDE SEQUENCE [LARGE SCALE GENOMIC DNA]</scope>
    <source>
        <strain evidence="2 3">LKC15W</strain>
    </source>
</reference>
<dbReference type="SUPFAM" id="SSF53756">
    <property type="entry name" value="UDP-Glycosyltransferase/glycogen phosphorylase"/>
    <property type="match status" value="1"/>
</dbReference>
<dbReference type="Pfam" id="PF00534">
    <property type="entry name" value="Glycos_transf_1"/>
    <property type="match status" value="1"/>
</dbReference>
<dbReference type="InterPro" id="IPR001296">
    <property type="entry name" value="Glyco_trans_1"/>
</dbReference>
<dbReference type="CDD" id="cd03801">
    <property type="entry name" value="GT4_PimA-like"/>
    <property type="match status" value="1"/>
</dbReference>
<evidence type="ECO:0000313" key="3">
    <source>
        <dbReference type="Proteomes" id="UP001218579"/>
    </source>
</evidence>
<dbReference type="Proteomes" id="UP001218579">
    <property type="component" value="Unassembled WGS sequence"/>
</dbReference>